<evidence type="ECO:0000256" key="5">
    <source>
        <dbReference type="ARBA" id="ARBA00022538"/>
    </source>
</evidence>
<dbReference type="InterPro" id="IPR003938">
    <property type="entry name" value="K_chnl_volt-dep_EAG/ELK/ERG"/>
</dbReference>
<evidence type="ECO:0000313" key="18">
    <source>
        <dbReference type="Proteomes" id="UP000087171"/>
    </source>
</evidence>
<dbReference type="SMART" id="SM00248">
    <property type="entry name" value="ANK"/>
    <property type="match status" value="6"/>
</dbReference>
<feature type="repeat" description="ANK" evidence="14">
    <location>
        <begin position="572"/>
        <end position="604"/>
    </location>
</feature>
<feature type="transmembrane region" description="Helical" evidence="15">
    <location>
        <begin position="116"/>
        <end position="134"/>
    </location>
</feature>
<name>A0A1S2YA71_CICAR</name>
<dbReference type="InterPro" id="IPR036770">
    <property type="entry name" value="Ankyrin_rpt-contain_sf"/>
</dbReference>
<dbReference type="InterPro" id="IPR000595">
    <property type="entry name" value="cNMP-bd_dom"/>
</dbReference>
<dbReference type="Gene3D" id="2.60.120.10">
    <property type="entry name" value="Jelly Rolls"/>
    <property type="match status" value="1"/>
</dbReference>
<evidence type="ECO:0000256" key="15">
    <source>
        <dbReference type="RuleBase" id="RU369015"/>
    </source>
</evidence>
<feature type="transmembrane region" description="Helical" evidence="15">
    <location>
        <begin position="77"/>
        <end position="96"/>
    </location>
</feature>
<keyword evidence="14" id="KW-0040">ANK repeat</keyword>
<comment type="domain">
    <text evidence="15">The segment S4 is probably the voltage-sensor and is characterized by a series of positively charged amino acids. The pore-forming region H5 is enclosed by the transmembrane segments S5 and S6 in the Shaker-type (1P/6TM) and contains the GYGD signature motif which seems to be involved in potassium selectivity.</text>
</comment>
<comment type="domain">
    <text evidence="15">The KHA domain (rich in hydrophobic and acidic residues) present in the C-terminal part is likely to be important for tetramerization.</text>
</comment>
<feature type="transmembrane region" description="Helical" evidence="15">
    <location>
        <begin position="293"/>
        <end position="315"/>
    </location>
</feature>
<evidence type="ECO:0000256" key="11">
    <source>
        <dbReference type="ARBA" id="ARBA00023065"/>
    </source>
</evidence>
<dbReference type="PANTHER" id="PTHR45743:SF29">
    <property type="entry name" value="POTASSIUM CHANNEL"/>
    <property type="match status" value="1"/>
</dbReference>
<dbReference type="Pfam" id="PF11834">
    <property type="entry name" value="KHA"/>
    <property type="match status" value="1"/>
</dbReference>
<dbReference type="SUPFAM" id="SSF51206">
    <property type="entry name" value="cAMP-binding domain-like"/>
    <property type="match status" value="1"/>
</dbReference>
<keyword evidence="13 15" id="KW-0407">Ion channel</keyword>
<feature type="transmembrane region" description="Helical" evidence="15">
    <location>
        <begin position="211"/>
        <end position="237"/>
    </location>
</feature>
<keyword evidence="7 15" id="KW-0631">Potassium channel</keyword>
<feature type="repeat" description="ANK" evidence="14">
    <location>
        <begin position="605"/>
        <end position="637"/>
    </location>
</feature>
<dbReference type="PROSITE" id="PS51490">
    <property type="entry name" value="KHA"/>
    <property type="match status" value="1"/>
</dbReference>
<feature type="repeat" description="ANK" evidence="14">
    <location>
        <begin position="669"/>
        <end position="701"/>
    </location>
</feature>
<proteinExistence type="inferred from homology"/>
<keyword evidence="9 15" id="KW-0630">Potassium</keyword>
<dbReference type="Pfam" id="PF00027">
    <property type="entry name" value="cNMP_binding"/>
    <property type="match status" value="1"/>
</dbReference>
<organism evidence="18 19">
    <name type="scientific">Cicer arietinum</name>
    <name type="common">Chickpea</name>
    <name type="synonym">Garbanzo</name>
    <dbReference type="NCBI Taxonomy" id="3827"/>
    <lineage>
        <taxon>Eukaryota</taxon>
        <taxon>Viridiplantae</taxon>
        <taxon>Streptophyta</taxon>
        <taxon>Embryophyta</taxon>
        <taxon>Tracheophyta</taxon>
        <taxon>Spermatophyta</taxon>
        <taxon>Magnoliopsida</taxon>
        <taxon>eudicotyledons</taxon>
        <taxon>Gunneridae</taxon>
        <taxon>Pentapetalae</taxon>
        <taxon>rosids</taxon>
        <taxon>fabids</taxon>
        <taxon>Fabales</taxon>
        <taxon>Fabaceae</taxon>
        <taxon>Papilionoideae</taxon>
        <taxon>50 kb inversion clade</taxon>
        <taxon>NPAAA clade</taxon>
        <taxon>Hologalegina</taxon>
        <taxon>IRL clade</taxon>
        <taxon>Cicereae</taxon>
        <taxon>Cicer</taxon>
    </lineage>
</organism>
<dbReference type="SUPFAM" id="SSF48403">
    <property type="entry name" value="Ankyrin repeat"/>
    <property type="match status" value="1"/>
</dbReference>
<dbReference type="PROSITE" id="PS50297">
    <property type="entry name" value="ANK_REP_REGION"/>
    <property type="match status" value="3"/>
</dbReference>
<evidence type="ECO:0000256" key="2">
    <source>
        <dbReference type="ARBA" id="ARBA00004413"/>
    </source>
</evidence>
<evidence type="ECO:0000256" key="9">
    <source>
        <dbReference type="ARBA" id="ARBA00022958"/>
    </source>
</evidence>
<dbReference type="SUPFAM" id="SSF81324">
    <property type="entry name" value="Voltage-gated potassium channels"/>
    <property type="match status" value="1"/>
</dbReference>
<evidence type="ECO:0000256" key="10">
    <source>
        <dbReference type="ARBA" id="ARBA00022989"/>
    </source>
</evidence>
<dbReference type="PaxDb" id="3827-XP_004501299.1"/>
<dbReference type="SMART" id="SM00100">
    <property type="entry name" value="cNMP"/>
    <property type="match status" value="1"/>
</dbReference>
<dbReference type="PRINTS" id="PR01463">
    <property type="entry name" value="EAGCHANLFMLY"/>
</dbReference>
<reference evidence="18" key="1">
    <citation type="journal article" date="2013" name="Nat. Biotechnol.">
        <title>Draft genome sequence of chickpea (Cicer arietinum) provides a resource for trait improvement.</title>
        <authorList>
            <person name="Varshney R.K."/>
            <person name="Song C."/>
            <person name="Saxena R.K."/>
            <person name="Azam S."/>
            <person name="Yu S."/>
            <person name="Sharpe A.G."/>
            <person name="Cannon S."/>
            <person name="Baek J."/>
            <person name="Rosen B.D."/>
            <person name="Tar'an B."/>
            <person name="Millan T."/>
            <person name="Zhang X."/>
            <person name="Ramsay L.D."/>
            <person name="Iwata A."/>
            <person name="Wang Y."/>
            <person name="Nelson W."/>
            <person name="Farmer A.D."/>
            <person name="Gaur P.M."/>
            <person name="Soderlund C."/>
            <person name="Penmetsa R.V."/>
            <person name="Xu C."/>
            <person name="Bharti A.K."/>
            <person name="He W."/>
            <person name="Winter P."/>
            <person name="Zhao S."/>
            <person name="Hane J.K."/>
            <person name="Carrasquilla-Garcia N."/>
            <person name="Condie J.A."/>
            <person name="Upadhyaya H.D."/>
            <person name="Luo M.C."/>
            <person name="Thudi M."/>
            <person name="Gowda C.L."/>
            <person name="Singh N.P."/>
            <person name="Lichtenzveig J."/>
            <person name="Gali K.K."/>
            <person name="Rubio J."/>
            <person name="Nadarajan N."/>
            <person name="Dolezel J."/>
            <person name="Bansal K.C."/>
            <person name="Xu X."/>
            <person name="Edwards D."/>
            <person name="Zhang G."/>
            <person name="Kahl G."/>
            <person name="Gil J."/>
            <person name="Singh K.B."/>
            <person name="Datta S.K."/>
            <person name="Jackson S.A."/>
            <person name="Wang J."/>
            <person name="Cook D.R."/>
        </authorList>
    </citation>
    <scope>NUCLEOTIDE SEQUENCE [LARGE SCALE GENOMIC DNA]</scope>
    <source>
        <strain evidence="18">cv. CDC Frontier</strain>
    </source>
</reference>
<dbReference type="PRINTS" id="PR01415">
    <property type="entry name" value="ANKYRIN"/>
</dbReference>
<keyword evidence="4 15" id="KW-0813">Transport</keyword>
<dbReference type="GO" id="GO:0034702">
    <property type="term" value="C:monoatomic ion channel complex"/>
    <property type="evidence" value="ECO:0007669"/>
    <property type="project" value="UniProtKB-KW"/>
</dbReference>
<dbReference type="PANTHER" id="PTHR45743">
    <property type="entry name" value="POTASSIUM CHANNEL AKT1"/>
    <property type="match status" value="1"/>
</dbReference>
<evidence type="ECO:0000256" key="12">
    <source>
        <dbReference type="ARBA" id="ARBA00023136"/>
    </source>
</evidence>
<comment type="caution">
    <text evidence="15">Lacks conserved residue(s) required for the propagation of feature annotation.</text>
</comment>
<evidence type="ECO:0000259" key="16">
    <source>
        <dbReference type="PROSITE" id="PS50042"/>
    </source>
</evidence>
<dbReference type="FunFam" id="1.10.287.70:FF:000123">
    <property type="entry name" value="Potassium channel KAT3"/>
    <property type="match status" value="1"/>
</dbReference>
<keyword evidence="6 15" id="KW-0812">Transmembrane</keyword>
<dbReference type="PROSITE" id="PS50042">
    <property type="entry name" value="CNMP_BINDING_3"/>
    <property type="match status" value="1"/>
</dbReference>
<keyword evidence="5 15" id="KW-0633">Potassium transport</keyword>
<dbReference type="KEGG" id="cam:101514367"/>
<dbReference type="FunFam" id="2.60.120.10:FF:000074">
    <property type="entry name" value="Potassium channel KAT2"/>
    <property type="match status" value="1"/>
</dbReference>
<comment type="subcellular location">
    <subcellularLocation>
        <location evidence="2">Cell membrane</location>
        <topology evidence="2">Peripheral membrane protein</topology>
        <orientation evidence="2">Cytoplasmic side</orientation>
    </subcellularLocation>
    <subcellularLocation>
        <location evidence="1 15">Membrane</location>
        <topology evidence="1 15">Multi-pass membrane protein</topology>
    </subcellularLocation>
</comment>
<dbReference type="OrthoDB" id="426293at2759"/>
<comment type="similarity">
    <text evidence="3 15">Belongs to the potassium channel family. Plant (TC 1.A.1.4) subfamily.</text>
</comment>
<reference evidence="19" key="2">
    <citation type="submission" date="2025-08" db="UniProtKB">
        <authorList>
            <consortium name="RefSeq"/>
        </authorList>
    </citation>
    <scope>IDENTIFICATION</scope>
    <source>
        <tissue evidence="19">Etiolated seedlings</tissue>
    </source>
</reference>
<dbReference type="Gene3D" id="1.10.287.70">
    <property type="match status" value="1"/>
</dbReference>
<dbReference type="Proteomes" id="UP000087171">
    <property type="component" value="Chromosome Ca5"/>
</dbReference>
<dbReference type="CDD" id="cd00038">
    <property type="entry name" value="CAP_ED"/>
    <property type="match status" value="1"/>
</dbReference>
<feature type="domain" description="KHA" evidence="17">
    <location>
        <begin position="826"/>
        <end position="891"/>
    </location>
</feature>
<dbReference type="eggNOG" id="KOG0498">
    <property type="taxonomic scope" value="Eukaryota"/>
</dbReference>
<feature type="transmembrane region" description="Helical" evidence="15">
    <location>
        <begin position="257"/>
        <end position="281"/>
    </location>
</feature>
<protein>
    <recommendedName>
        <fullName evidence="15">Potassium channel</fullName>
    </recommendedName>
</protein>
<evidence type="ECO:0000256" key="8">
    <source>
        <dbReference type="ARBA" id="ARBA00022882"/>
    </source>
</evidence>
<evidence type="ECO:0000259" key="17">
    <source>
        <dbReference type="PROSITE" id="PS51490"/>
    </source>
</evidence>
<feature type="domain" description="Cyclic nucleotide-binding" evidence="16">
    <location>
        <begin position="394"/>
        <end position="513"/>
    </location>
</feature>
<dbReference type="InterPro" id="IPR005821">
    <property type="entry name" value="Ion_trans_dom"/>
</dbReference>
<dbReference type="InterPro" id="IPR014710">
    <property type="entry name" value="RmlC-like_jellyroll"/>
</dbReference>
<keyword evidence="10 15" id="KW-1133">Transmembrane helix</keyword>
<dbReference type="InterPro" id="IPR018490">
    <property type="entry name" value="cNMP-bd_dom_sf"/>
</dbReference>
<dbReference type="GeneID" id="101514367"/>
<dbReference type="InterPro" id="IPR045319">
    <property type="entry name" value="KAT/AKT"/>
</dbReference>
<evidence type="ECO:0000256" key="13">
    <source>
        <dbReference type="ARBA" id="ARBA00023303"/>
    </source>
</evidence>
<comment type="subunit">
    <text evidence="15">The potassium channel is composed of a homo- or heterotetrameric complex of pore-forming subunits.</text>
</comment>
<dbReference type="PROSITE" id="PS50088">
    <property type="entry name" value="ANK_REPEAT"/>
    <property type="match status" value="3"/>
</dbReference>
<evidence type="ECO:0000256" key="3">
    <source>
        <dbReference type="ARBA" id="ARBA00007929"/>
    </source>
</evidence>
<dbReference type="GO" id="GO:0005886">
    <property type="term" value="C:plasma membrane"/>
    <property type="evidence" value="ECO:0007669"/>
    <property type="project" value="UniProtKB-SubCell"/>
</dbReference>
<dbReference type="Gene3D" id="1.25.40.20">
    <property type="entry name" value="Ankyrin repeat-containing domain"/>
    <property type="match status" value="1"/>
</dbReference>
<dbReference type="InterPro" id="IPR002110">
    <property type="entry name" value="Ankyrin_rpt"/>
</dbReference>
<keyword evidence="8 15" id="KW-0851">Voltage-gated channel</keyword>
<keyword evidence="12 15" id="KW-0472">Membrane</keyword>
<evidence type="ECO:0000313" key="19">
    <source>
        <dbReference type="RefSeq" id="XP_004501299.1"/>
    </source>
</evidence>
<accession>A0A1S2YA71</accession>
<evidence type="ECO:0000256" key="4">
    <source>
        <dbReference type="ARBA" id="ARBA00022448"/>
    </source>
</evidence>
<gene>
    <name evidence="19" type="primary">LOC101514367</name>
</gene>
<keyword evidence="18" id="KW-1185">Reference proteome</keyword>
<dbReference type="Pfam" id="PF12796">
    <property type="entry name" value="Ank_2"/>
    <property type="match status" value="2"/>
</dbReference>
<dbReference type="InterPro" id="IPR021789">
    <property type="entry name" value="KHA_dom"/>
</dbReference>
<dbReference type="AlphaFoldDB" id="A0A1S2YA71"/>
<evidence type="ECO:0000256" key="1">
    <source>
        <dbReference type="ARBA" id="ARBA00004141"/>
    </source>
</evidence>
<keyword evidence="11 15" id="KW-0406">Ion transport</keyword>
<dbReference type="STRING" id="3827.A0A1S2YA71"/>
<evidence type="ECO:0000256" key="7">
    <source>
        <dbReference type="ARBA" id="ARBA00022826"/>
    </source>
</evidence>
<sequence>MLMYESHNEVSDDDDDNKIARSDDDLFNSPDLVNATSRFEFDGSQYSLTGFPFPFLGIHGPEKPKVRDGIISPNNPFYRLWNAFLVVLVFYTAWVTPFEFGFLNEPWKALSITDNVVNGIFFIDICVTFFVAYYDKAAYLLEDRHSYIAKRYLKSWFILDLISTVPSELARKVMPNDLKSYGYFGMLRLWRLMRVSRMFTKLEKDRHFNYFLLRCSKLTCVILFATHFSACIFYFLADNYPRSTTWLGLVSNVADMNIMSLYVTSVYWSIVTLSTVGYGDLHPTNTKEMIFDIFYMLFNLGLTAYLIGNMTNLIVHATSRTRKYRDTVKAATSFARRNNIPVRLEEQMLAHLFMKYRTDLEGVQHQEAIDCLPKAIRANISHFLFYHLMERVYLFNGVSQDLLFQLVTEMKAEYFPPKEDVVLDNEAPTDFYIIVNGSAELIQRRDGIERVIGQIGVGELVGDIGVLCYRPQPYIARTKRLSQILRLSRTTFLNLIHSSVGDGTIIMNNFLNHLQNSPIEGMKVILAETEAMLARGKTDLPISTCFAANRNDNILLHRLLKKGSNPNEADKNGKTAMHIAAFNGNEHCITLLLQFGADPNSKDLDGSVPLWEAMVGGHKSIKKILIDSGADIFCTDVGHLACHAAENNNIELLKELIEYGVDVTKPESSGTTALHAAVCEGNAEIVKFLLDQGAEVDKPNGSGWTPRSLAEHQGHEEIKNIFQNIQENKKTTPVILIPEYGKPNMSCMGRFQSEPAMPGVLGSQESMQQPPNQEVSAWLDSHRRRANTFNNSIFGIISAARRYKKERKESESRGNNIRSMNGVVARVTLYCPEKGEHARKLVFLPKSLEELLHIGAKKFDISPTKILNREGAEIDDIDLIRDGDHLVIARD</sequence>
<dbReference type="Pfam" id="PF00520">
    <property type="entry name" value="Ion_trans"/>
    <property type="match status" value="1"/>
</dbReference>
<dbReference type="SMR" id="A0A1S2YA71"/>
<dbReference type="GO" id="GO:0005249">
    <property type="term" value="F:voltage-gated potassium channel activity"/>
    <property type="evidence" value="ECO:0007669"/>
    <property type="project" value="UniProtKB-UniRule"/>
</dbReference>
<dbReference type="RefSeq" id="XP_004501299.1">
    <property type="nucleotide sequence ID" value="XM_004501242.3"/>
</dbReference>
<evidence type="ECO:0000256" key="6">
    <source>
        <dbReference type="ARBA" id="ARBA00022692"/>
    </source>
</evidence>
<comment type="function">
    <text evidence="15">Potassium channel.</text>
</comment>
<evidence type="ECO:0000256" key="14">
    <source>
        <dbReference type="PROSITE-ProRule" id="PRU00023"/>
    </source>
</evidence>